<feature type="transmembrane region" description="Helical" evidence="1">
    <location>
        <begin position="414"/>
        <end position="437"/>
    </location>
</feature>
<protein>
    <submittedName>
        <fullName evidence="4">Nose resistant-to-fluoxetine protein N-terminal domain-containing protein</fullName>
    </submittedName>
</protein>
<feature type="chain" id="PRO_5003475817" evidence="2">
    <location>
        <begin position="20"/>
        <end position="709"/>
    </location>
</feature>
<dbReference type="PANTHER" id="PTHR11161:SF33">
    <property type="entry name" value="NOSE RESISTANT-TO-FLUOXETINE PROTEIN N-TERMINAL DOMAIN-CONTAINING PROTEIN"/>
    <property type="match status" value="1"/>
</dbReference>
<feature type="transmembrane region" description="Helical" evidence="1">
    <location>
        <begin position="265"/>
        <end position="283"/>
    </location>
</feature>
<dbReference type="OMA" id="TADREPY"/>
<gene>
    <name evidence="4 6" type="primary">oac-5</name>
    <name evidence="6" type="ORF">C31A11.1</name>
    <name evidence="4" type="ORF">CELE_C31A11.1</name>
</gene>
<keyword evidence="2" id="KW-0732">Signal</keyword>
<dbReference type="InParanoid" id="G5EBI1"/>
<dbReference type="GeneID" id="183069"/>
<dbReference type="Pfam" id="PF01757">
    <property type="entry name" value="Acyl_transf_3"/>
    <property type="match status" value="1"/>
</dbReference>
<evidence type="ECO:0000313" key="6">
    <source>
        <dbReference type="WormBase" id="C31A11.1"/>
    </source>
</evidence>
<feature type="transmembrane region" description="Helical" evidence="1">
    <location>
        <begin position="193"/>
        <end position="217"/>
    </location>
</feature>
<reference evidence="4 5" key="1">
    <citation type="journal article" date="1998" name="Science">
        <title>Genome sequence of the nematode C. elegans: a platform for investigating biology.</title>
        <authorList>
            <consortium name="The C. elegans sequencing consortium"/>
            <person name="Sulson J.E."/>
            <person name="Waterston R."/>
        </authorList>
    </citation>
    <scope>NUCLEOTIDE SEQUENCE [LARGE SCALE GENOMIC DNA]</scope>
    <source>
        <strain evidence="4 5">Bristol N2</strain>
    </source>
</reference>
<feature type="transmembrane region" description="Helical" evidence="1">
    <location>
        <begin position="628"/>
        <end position="650"/>
    </location>
</feature>
<feature type="transmembrane region" description="Helical" evidence="1">
    <location>
        <begin position="444"/>
        <end position="464"/>
    </location>
</feature>
<feature type="transmembrane region" description="Helical" evidence="1">
    <location>
        <begin position="517"/>
        <end position="540"/>
    </location>
</feature>
<feature type="transmembrane region" description="Helical" evidence="1">
    <location>
        <begin position="353"/>
        <end position="371"/>
    </location>
</feature>
<dbReference type="InterPro" id="IPR006621">
    <property type="entry name" value="Nose-resist-to-fluoxetine_N"/>
</dbReference>
<evidence type="ECO:0000259" key="3">
    <source>
        <dbReference type="SMART" id="SM00703"/>
    </source>
</evidence>
<dbReference type="AlphaFoldDB" id="G5EBI1"/>
<dbReference type="InterPro" id="IPR002656">
    <property type="entry name" value="Acyl_transf_3_dom"/>
</dbReference>
<accession>G5EBI1</accession>
<keyword evidence="1" id="KW-1133">Transmembrane helix</keyword>
<dbReference type="Pfam" id="PF20146">
    <property type="entry name" value="NRF"/>
    <property type="match status" value="1"/>
</dbReference>
<dbReference type="PaxDb" id="6239-C31A11.1"/>
<dbReference type="Proteomes" id="UP000001940">
    <property type="component" value="Chromosome V"/>
</dbReference>
<keyword evidence="1" id="KW-0812">Transmembrane</keyword>
<dbReference type="WormBase" id="C31A11.1">
    <property type="protein sequence ID" value="CE43095"/>
    <property type="gene ID" value="WBGene00007829"/>
    <property type="gene designation" value="oac-5"/>
</dbReference>
<name>G5EBI1_CAEEL</name>
<feature type="domain" description="Nose resistant-to-fluoxetine protein N-terminal" evidence="3">
    <location>
        <begin position="60"/>
        <end position="185"/>
    </location>
</feature>
<dbReference type="HOGENOM" id="CLU_007874_3_2_1"/>
<dbReference type="PhylomeDB" id="G5EBI1"/>
<evidence type="ECO:0000256" key="1">
    <source>
        <dbReference type="SAM" id="Phobius"/>
    </source>
</evidence>
<dbReference type="RefSeq" id="NP_507114.2">
    <property type="nucleotide sequence ID" value="NM_074713.4"/>
</dbReference>
<dbReference type="CTD" id="183069"/>
<dbReference type="OrthoDB" id="207378at2759"/>
<dbReference type="AGR" id="WB:WBGene00007829"/>
<dbReference type="FunCoup" id="G5EBI1">
    <property type="interactions" value="10"/>
</dbReference>
<dbReference type="eggNOG" id="KOG3700">
    <property type="taxonomic scope" value="Eukaryota"/>
</dbReference>
<feature type="transmembrane region" description="Helical" evidence="1">
    <location>
        <begin position="598"/>
        <end position="622"/>
    </location>
</feature>
<evidence type="ECO:0000313" key="4">
    <source>
        <dbReference type="EMBL" id="CAB05693.2"/>
    </source>
</evidence>
<dbReference type="KEGG" id="cel:CELE_C31A11.1"/>
<proteinExistence type="predicted"/>
<dbReference type="EMBL" id="BX284605">
    <property type="protein sequence ID" value="CAB05693.2"/>
    <property type="molecule type" value="Genomic_DNA"/>
</dbReference>
<feature type="transmembrane region" description="Helical" evidence="1">
    <location>
        <begin position="488"/>
        <end position="505"/>
    </location>
</feature>
<feature type="transmembrane region" description="Helical" evidence="1">
    <location>
        <begin position="560"/>
        <end position="577"/>
    </location>
</feature>
<keyword evidence="5" id="KW-1185">Reference proteome</keyword>
<dbReference type="SMART" id="SM00703">
    <property type="entry name" value="NRF"/>
    <property type="match status" value="1"/>
</dbReference>
<feature type="transmembrane region" description="Helical" evidence="1">
    <location>
        <begin position="303"/>
        <end position="327"/>
    </location>
</feature>
<sequence>MNDIFRIIFCVTLLAVVLGKDWKNDFLRHAAQQSITGVSEQCAKETEMWQMSLKTVAQVSEQCLIEKKCSSEELKIIDDNFYAIEQYDAWGKIPLTGLFQDPLLLDGSYQECERISGKKYETNYCYMVLIPGKNATCHMSNGQPTSMFFREAVCMPYSCSEKDLPTVFNQISKQPLTACIAYCSSYPVEKTPAFWGFTSFMAVMIGIALLATVIDYLKDALKQEDQKRSDSRILQILLTFSLWTNAELLLSVKEQKPGFIKCLDCIRFLSMLWIVTGHTFSYLMMPDQIQSVLPFPGRFWNHLILSAFYSVDTFFLLSGLVVSYLFFKTKLKVSQIKSPVTWILFYVHRYLRLTPPMIFFIGFLVVYGYYIQGPGVASQLNQLNPQVDVCVVNWWQNLLYINNLIPDANQCYGITWYLGADTQLYLVAPVFLVGLYFSFAIGTALLTAATVGSVIAVYILYSYYDLPADFFGNGDNTHFYDMIYDKPWIRGTPYFIGIFFGYLLATYGKRKVRLNWALAVTGWLVAFSLAAICIFSTYDYDNKVNWSIFSRATYFNFSRLAWSFALSWVIVANHMGWGGPIDAFMSHPIWQPFGRLSYCAYIVHYVVLYMYLMIGVGPLHFYSSFQLFMYYAVPTTLLSYIFAFFWSCLFEVPFLKLEKMLIETMISRVGSGKVEDIEKTIIDRKKNELWVVDEKEEKGFTAQNVDKKF</sequence>
<evidence type="ECO:0000313" key="5">
    <source>
        <dbReference type="Proteomes" id="UP000001940"/>
    </source>
</evidence>
<dbReference type="GO" id="GO:0016747">
    <property type="term" value="F:acyltransferase activity, transferring groups other than amino-acyl groups"/>
    <property type="evidence" value="ECO:0007669"/>
    <property type="project" value="InterPro"/>
</dbReference>
<dbReference type="STRING" id="6239.C31A11.1.1"/>
<feature type="signal peptide" evidence="2">
    <location>
        <begin position="1"/>
        <end position="19"/>
    </location>
</feature>
<dbReference type="PANTHER" id="PTHR11161">
    <property type="entry name" value="O-ACYLTRANSFERASE"/>
    <property type="match status" value="1"/>
</dbReference>
<evidence type="ECO:0000256" key="2">
    <source>
        <dbReference type="SAM" id="SignalP"/>
    </source>
</evidence>
<dbReference type="InterPro" id="IPR052728">
    <property type="entry name" value="O2_lipid_transport_reg"/>
</dbReference>
<organism evidence="4 5">
    <name type="scientific">Caenorhabditis elegans</name>
    <dbReference type="NCBI Taxonomy" id="6239"/>
    <lineage>
        <taxon>Eukaryota</taxon>
        <taxon>Metazoa</taxon>
        <taxon>Ecdysozoa</taxon>
        <taxon>Nematoda</taxon>
        <taxon>Chromadorea</taxon>
        <taxon>Rhabditida</taxon>
        <taxon>Rhabditina</taxon>
        <taxon>Rhabditomorpha</taxon>
        <taxon>Rhabditoidea</taxon>
        <taxon>Rhabditidae</taxon>
        <taxon>Peloderinae</taxon>
        <taxon>Caenorhabditis</taxon>
    </lineage>
</organism>
<keyword evidence="1" id="KW-0472">Membrane</keyword>